<protein>
    <recommendedName>
        <fullName evidence="12">Cysteine protease</fullName>
        <ecNumber evidence="12">3.4.22.-</ecNumber>
    </recommendedName>
</protein>
<dbReference type="PANTHER" id="PTHR22624">
    <property type="entry name" value="CYSTEINE PROTEASE ATG4"/>
    <property type="match status" value="1"/>
</dbReference>
<keyword evidence="8 12" id="KW-0653">Protein transport</keyword>
<evidence type="ECO:0000256" key="10">
    <source>
        <dbReference type="ARBA" id="ARBA00029289"/>
    </source>
</evidence>
<evidence type="ECO:0000313" key="14">
    <source>
        <dbReference type="Ensembl" id="ENSSMAP00000005170.2"/>
    </source>
</evidence>
<dbReference type="PANTHER" id="PTHR22624:SF36">
    <property type="entry name" value="CYSTEINE PROTEASE ATG4D"/>
    <property type="match status" value="1"/>
</dbReference>
<dbReference type="InterPro" id="IPR046792">
    <property type="entry name" value="Peptidase_C54_cat"/>
</dbReference>
<keyword evidence="4 12" id="KW-0963">Cytoplasm</keyword>
<evidence type="ECO:0000256" key="12">
    <source>
        <dbReference type="RuleBase" id="RU363115"/>
    </source>
</evidence>
<dbReference type="GO" id="GO:0035973">
    <property type="term" value="P:aggrephagy"/>
    <property type="evidence" value="ECO:0007669"/>
    <property type="project" value="TreeGrafter"/>
</dbReference>
<evidence type="ECO:0000256" key="7">
    <source>
        <dbReference type="ARBA" id="ARBA00022807"/>
    </source>
</evidence>
<dbReference type="InterPro" id="IPR005078">
    <property type="entry name" value="Peptidase_C54"/>
</dbReference>
<dbReference type="GO" id="GO:0015031">
    <property type="term" value="P:protein transport"/>
    <property type="evidence" value="ECO:0007669"/>
    <property type="project" value="UniProtKB-KW"/>
</dbReference>
<keyword evidence="5 12" id="KW-0645">Protease</keyword>
<dbReference type="GO" id="GO:0005737">
    <property type="term" value="C:cytoplasm"/>
    <property type="evidence" value="ECO:0007669"/>
    <property type="project" value="UniProtKB-SubCell"/>
</dbReference>
<dbReference type="GeneTree" id="ENSGT00530000063000"/>
<evidence type="ECO:0000313" key="15">
    <source>
        <dbReference type="Proteomes" id="UP000694558"/>
    </source>
</evidence>
<comment type="catalytic activity">
    <reaction evidence="10">
        <text>[protein]-C-terminal L-amino acid-glycyl-phosphatidylserine + H2O = [protein]-C-terminal L-amino acid-glycine + a 1,2-diacyl-sn-glycero-3-phospho-L-serine</text>
        <dbReference type="Rhea" id="RHEA:67576"/>
        <dbReference type="Rhea" id="RHEA-COMP:17324"/>
        <dbReference type="Rhea" id="RHEA-COMP:17326"/>
        <dbReference type="ChEBI" id="CHEBI:15377"/>
        <dbReference type="ChEBI" id="CHEBI:57262"/>
        <dbReference type="ChEBI" id="CHEBI:172940"/>
        <dbReference type="ChEBI" id="CHEBI:172942"/>
    </reaction>
    <physiologicalReaction direction="left-to-right" evidence="10">
        <dbReference type="Rhea" id="RHEA:67577"/>
    </physiologicalReaction>
</comment>
<evidence type="ECO:0000259" key="13">
    <source>
        <dbReference type="Pfam" id="PF03416"/>
    </source>
</evidence>
<keyword evidence="3" id="KW-0813">Transport</keyword>
<comment type="subcellular location">
    <subcellularLocation>
        <location evidence="1 12">Cytoplasm</location>
    </subcellularLocation>
</comment>
<comment type="catalytic activity">
    <reaction evidence="11">
        <text>[protein]-C-terminal L-amino acid-glycyl-phosphatidylethanolamide + H2O = [protein]-C-terminal L-amino acid-glycine + a 1,2-diacyl-sn-glycero-3-phosphoethanolamine</text>
        <dbReference type="Rhea" id="RHEA:67548"/>
        <dbReference type="Rhea" id="RHEA-COMP:17323"/>
        <dbReference type="Rhea" id="RHEA-COMP:17324"/>
        <dbReference type="ChEBI" id="CHEBI:15377"/>
        <dbReference type="ChEBI" id="CHEBI:64612"/>
        <dbReference type="ChEBI" id="CHEBI:172940"/>
        <dbReference type="ChEBI" id="CHEBI:172941"/>
    </reaction>
    <physiologicalReaction direction="left-to-right" evidence="11">
        <dbReference type="Rhea" id="RHEA:67549"/>
    </physiologicalReaction>
</comment>
<dbReference type="GO" id="GO:0000045">
    <property type="term" value="P:autophagosome assembly"/>
    <property type="evidence" value="ECO:0007669"/>
    <property type="project" value="TreeGrafter"/>
</dbReference>
<evidence type="ECO:0000256" key="2">
    <source>
        <dbReference type="ARBA" id="ARBA00010958"/>
    </source>
</evidence>
<dbReference type="GO" id="GO:0019786">
    <property type="term" value="F:protein-phosphatidylethanolamide deconjugating activity"/>
    <property type="evidence" value="ECO:0007669"/>
    <property type="project" value="InterPro"/>
</dbReference>
<evidence type="ECO:0000256" key="8">
    <source>
        <dbReference type="ARBA" id="ARBA00022927"/>
    </source>
</evidence>
<proteinExistence type="inferred from homology"/>
<reference evidence="14" key="2">
    <citation type="submission" date="2025-08" db="UniProtKB">
        <authorList>
            <consortium name="Ensembl"/>
        </authorList>
    </citation>
    <scope>IDENTIFICATION</scope>
</reference>
<keyword evidence="7" id="KW-0788">Thiol protease</keyword>
<evidence type="ECO:0000256" key="9">
    <source>
        <dbReference type="ARBA" id="ARBA00023006"/>
    </source>
</evidence>
<dbReference type="GO" id="GO:0004197">
    <property type="term" value="F:cysteine-type endopeptidase activity"/>
    <property type="evidence" value="ECO:0007669"/>
    <property type="project" value="TreeGrafter"/>
</dbReference>
<comment type="function">
    <text evidence="12">Cysteine protease that plays a key role in autophagy by mediating both proteolytic activation and delipidation of ATG8 family proteins.</text>
</comment>
<organism evidence="14 15">
    <name type="scientific">Scophthalmus maximus</name>
    <name type="common">Turbot</name>
    <name type="synonym">Psetta maxima</name>
    <dbReference type="NCBI Taxonomy" id="52904"/>
    <lineage>
        <taxon>Eukaryota</taxon>
        <taxon>Metazoa</taxon>
        <taxon>Chordata</taxon>
        <taxon>Craniata</taxon>
        <taxon>Vertebrata</taxon>
        <taxon>Euteleostomi</taxon>
        <taxon>Actinopterygii</taxon>
        <taxon>Neopterygii</taxon>
        <taxon>Teleostei</taxon>
        <taxon>Neoteleostei</taxon>
        <taxon>Acanthomorphata</taxon>
        <taxon>Carangaria</taxon>
        <taxon>Pleuronectiformes</taxon>
        <taxon>Pleuronectoidei</taxon>
        <taxon>Scophthalmidae</taxon>
        <taxon>Scophthalmus</taxon>
    </lineage>
</organism>
<comment type="similarity">
    <text evidence="2 12">Belongs to the peptidase C54 family.</text>
</comment>
<evidence type="ECO:0000256" key="1">
    <source>
        <dbReference type="ARBA" id="ARBA00004496"/>
    </source>
</evidence>
<dbReference type="EC" id="3.4.22.-" evidence="12"/>
<keyword evidence="6 12" id="KW-0378">Hydrolase</keyword>
<dbReference type="Ensembl" id="ENSSMAT00000005245.2">
    <property type="protein sequence ID" value="ENSSMAP00000005170.2"/>
    <property type="gene ID" value="ENSSMAG00000003181.2"/>
</dbReference>
<dbReference type="InterPro" id="IPR038765">
    <property type="entry name" value="Papain-like_cys_pep_sf"/>
</dbReference>
<evidence type="ECO:0000256" key="6">
    <source>
        <dbReference type="ARBA" id="ARBA00022801"/>
    </source>
</evidence>
<accession>A0A8D2ZNS6</accession>
<dbReference type="SUPFAM" id="SSF54001">
    <property type="entry name" value="Cysteine proteinases"/>
    <property type="match status" value="1"/>
</dbReference>
<evidence type="ECO:0000256" key="5">
    <source>
        <dbReference type="ARBA" id="ARBA00022670"/>
    </source>
</evidence>
<name>A0A8D2ZNS6_SCOMX</name>
<evidence type="ECO:0000256" key="3">
    <source>
        <dbReference type="ARBA" id="ARBA00022448"/>
    </source>
</evidence>
<gene>
    <name evidence="14" type="primary">LOC118288563</name>
</gene>
<evidence type="ECO:0000256" key="11">
    <source>
        <dbReference type="ARBA" id="ARBA00029362"/>
    </source>
</evidence>
<dbReference type="GO" id="GO:0034727">
    <property type="term" value="P:piecemeal microautophagy of the nucleus"/>
    <property type="evidence" value="ECO:0007669"/>
    <property type="project" value="TreeGrafter"/>
</dbReference>
<feature type="domain" description="Peptidase C54 catalytic" evidence="13">
    <location>
        <begin position="97"/>
        <end position="400"/>
    </location>
</feature>
<dbReference type="GO" id="GO:0000423">
    <property type="term" value="P:mitophagy"/>
    <property type="evidence" value="ECO:0007669"/>
    <property type="project" value="TreeGrafter"/>
</dbReference>
<reference evidence="14" key="1">
    <citation type="submission" date="2023-05" db="EMBL/GenBank/DDBJ databases">
        <title>High-quality long-read genome of Scophthalmus maximus.</title>
        <authorList>
            <person name="Lien S."/>
            <person name="Martinez P."/>
        </authorList>
    </citation>
    <scope>NUCLEOTIDE SEQUENCE [LARGE SCALE GENOMIC DNA]</scope>
</reference>
<dbReference type="Proteomes" id="UP000694558">
    <property type="component" value="Chromosome 19"/>
</dbReference>
<dbReference type="AlphaFoldDB" id="A0A8D2ZNS6"/>
<sequence length="513" mass="58099">MNPSVSSSRCEGLSPADNHMDDWHMVSSESALPQVLEVSRDEQEAEDRGKLRSKLVSAWNSVKYGWTLKQKSKFNRSSPVIMLGKSYELKDQGERECFRHSFVSLLWLTYRRGFPPLAGGSLTTDSGWGCVLRTGQMLLAHGLLLHLMPPGWTWSVSHHAVKDDMDLESRPADSGQSSQEWPGKRVRKLSLGSLLVRPMEATHRRTVSWFADRPTAPFGIHRLVALGKSSGKKAGDWYGPSIVAHILQKAVAASADLPNLVVYVAQDCTIYLEDVKRLCEQPPPQPWKSVIVLVPVRLGGQELNPAYITCVKKLLTLQCCIGIIGGKPKHSLFFIGFQDDNLLYLDPHYCQPTVDIAEENFPLESFHCKYPRKMAVSRMDPSCTIGFYAKGQKDFESLCTVVTEVRDWGIWVKMFCLFERRCVAFGWYNLMPYLVADFNSQDSLSHRLSPHLRRRTPCLYLQRDMVRKRSEAIHPQTTSPISRGRASGGELTPATAWMSLFYYEQKKKMKSRP</sequence>
<evidence type="ECO:0000256" key="4">
    <source>
        <dbReference type="ARBA" id="ARBA00022490"/>
    </source>
</evidence>
<dbReference type="Pfam" id="PF03416">
    <property type="entry name" value="Peptidase_C54"/>
    <property type="match status" value="1"/>
</dbReference>
<dbReference type="GO" id="GO:0016485">
    <property type="term" value="P:protein processing"/>
    <property type="evidence" value="ECO:0007669"/>
    <property type="project" value="TreeGrafter"/>
</dbReference>
<keyword evidence="9 12" id="KW-0072">Autophagy</keyword>